<comment type="caution">
    <text evidence="2">The sequence shown here is derived from an EMBL/GenBank/DDBJ whole genome shotgun (WGS) entry which is preliminary data.</text>
</comment>
<sequence>MGRGGRKERQKGEKRWREGKKVRREESKKGGGGRGREGRILASGKQKFDIPSRQGCESTGITTSSLSTRFAPTCAKLALCTRASHFKKVKLTFNSVVGFNKFYHQFGGMAWWAHFACVNTLCMCAGVKHALCAGAEVFQLASYKPALSLSLQQLLCRWAQQQSSGKNWFSLRFSLPLPARQNRVEPRKKTAEAWQTALTIRHKAHERAGRAGRQVHMLMGVNQFGAS</sequence>
<reference evidence="2 3" key="1">
    <citation type="journal article" date="2013" name="Proc. Natl. Acad. Sci. U.S.A.">
        <title>The king cobra genome reveals dynamic gene evolution and adaptation in the snake venom system.</title>
        <authorList>
            <person name="Vonk F.J."/>
            <person name="Casewell N.R."/>
            <person name="Henkel C.V."/>
            <person name="Heimberg A.M."/>
            <person name="Jansen H.J."/>
            <person name="McCleary R.J."/>
            <person name="Kerkkamp H.M."/>
            <person name="Vos R.A."/>
            <person name="Guerreiro I."/>
            <person name="Calvete J.J."/>
            <person name="Wuster W."/>
            <person name="Woods A.E."/>
            <person name="Logan J.M."/>
            <person name="Harrison R.A."/>
            <person name="Castoe T.A."/>
            <person name="de Koning A.P."/>
            <person name="Pollock D.D."/>
            <person name="Yandell M."/>
            <person name="Calderon D."/>
            <person name="Renjifo C."/>
            <person name="Currier R.B."/>
            <person name="Salgado D."/>
            <person name="Pla D."/>
            <person name="Sanz L."/>
            <person name="Hyder A.S."/>
            <person name="Ribeiro J.M."/>
            <person name="Arntzen J.W."/>
            <person name="van den Thillart G.E."/>
            <person name="Boetzer M."/>
            <person name="Pirovano W."/>
            <person name="Dirks R.P."/>
            <person name="Spaink H.P."/>
            <person name="Duboule D."/>
            <person name="McGlinn E."/>
            <person name="Kini R.M."/>
            <person name="Richardson M.K."/>
        </authorList>
    </citation>
    <scope>NUCLEOTIDE SEQUENCE</scope>
    <source>
        <tissue evidence="2">Blood</tissue>
    </source>
</reference>
<proteinExistence type="predicted"/>
<name>V8NKU3_OPHHA</name>
<dbReference type="EMBL" id="AZIM01003336">
    <property type="protein sequence ID" value="ETE62293.1"/>
    <property type="molecule type" value="Genomic_DNA"/>
</dbReference>
<feature type="compositionally biased region" description="Basic and acidic residues" evidence="1">
    <location>
        <begin position="23"/>
        <end position="39"/>
    </location>
</feature>
<keyword evidence="3" id="KW-1185">Reference proteome</keyword>
<feature type="region of interest" description="Disordered" evidence="1">
    <location>
        <begin position="1"/>
        <end position="40"/>
    </location>
</feature>
<feature type="compositionally biased region" description="Basic and acidic residues" evidence="1">
    <location>
        <begin position="1"/>
        <end position="16"/>
    </location>
</feature>
<protein>
    <submittedName>
        <fullName evidence="2">Uncharacterized protein</fullName>
    </submittedName>
</protein>
<evidence type="ECO:0000313" key="2">
    <source>
        <dbReference type="EMBL" id="ETE62293.1"/>
    </source>
</evidence>
<evidence type="ECO:0000256" key="1">
    <source>
        <dbReference type="SAM" id="MobiDB-lite"/>
    </source>
</evidence>
<evidence type="ECO:0000313" key="3">
    <source>
        <dbReference type="Proteomes" id="UP000018936"/>
    </source>
</evidence>
<feature type="non-terminal residue" evidence="2">
    <location>
        <position position="1"/>
    </location>
</feature>
<dbReference type="Proteomes" id="UP000018936">
    <property type="component" value="Unassembled WGS sequence"/>
</dbReference>
<organism evidence="2 3">
    <name type="scientific">Ophiophagus hannah</name>
    <name type="common">King cobra</name>
    <name type="synonym">Naja hannah</name>
    <dbReference type="NCBI Taxonomy" id="8665"/>
    <lineage>
        <taxon>Eukaryota</taxon>
        <taxon>Metazoa</taxon>
        <taxon>Chordata</taxon>
        <taxon>Craniata</taxon>
        <taxon>Vertebrata</taxon>
        <taxon>Euteleostomi</taxon>
        <taxon>Lepidosauria</taxon>
        <taxon>Squamata</taxon>
        <taxon>Bifurcata</taxon>
        <taxon>Unidentata</taxon>
        <taxon>Episquamata</taxon>
        <taxon>Toxicofera</taxon>
        <taxon>Serpentes</taxon>
        <taxon>Colubroidea</taxon>
        <taxon>Elapidae</taxon>
        <taxon>Elapinae</taxon>
        <taxon>Ophiophagus</taxon>
    </lineage>
</organism>
<dbReference type="AlphaFoldDB" id="V8NKU3"/>
<accession>V8NKU3</accession>
<gene>
    <name evidence="2" type="ORF">L345_11954</name>
</gene>